<dbReference type="EMBL" id="CP095354">
    <property type="protein sequence ID" value="XAG81063.1"/>
    <property type="molecule type" value="Genomic_DNA"/>
</dbReference>
<organism evidence="2">
    <name type="scientific">bacterium 19NY03SH02</name>
    <dbReference type="NCBI Taxonomy" id="2920631"/>
    <lineage>
        <taxon>Bacteria</taxon>
    </lineage>
</organism>
<reference evidence="2" key="1">
    <citation type="submission" date="2022-03" db="EMBL/GenBank/DDBJ databases">
        <title>Sea Food Isolates.</title>
        <authorList>
            <person name="Li c."/>
        </authorList>
    </citation>
    <scope>NUCLEOTIDE SEQUENCE</scope>
    <source>
        <strain evidence="2">19NY03SH02</strain>
    </source>
</reference>
<keyword evidence="1" id="KW-0812">Transmembrane</keyword>
<keyword evidence="1" id="KW-0472">Membrane</keyword>
<gene>
    <name evidence="2" type="ORF">MRN14_00040</name>
</gene>
<evidence type="ECO:0000313" key="2">
    <source>
        <dbReference type="EMBL" id="XAG81063.1"/>
    </source>
</evidence>
<proteinExistence type="predicted"/>
<accession>A0AAU6V452</accession>
<evidence type="ECO:0000256" key="1">
    <source>
        <dbReference type="SAM" id="Phobius"/>
    </source>
</evidence>
<protein>
    <recommendedName>
        <fullName evidence="3">SxtJ</fullName>
    </recommendedName>
</protein>
<keyword evidence="1" id="KW-1133">Transmembrane helix</keyword>
<evidence type="ECO:0008006" key="3">
    <source>
        <dbReference type="Google" id="ProtNLM"/>
    </source>
</evidence>
<feature type="transmembrane region" description="Helical" evidence="1">
    <location>
        <begin position="12"/>
        <end position="31"/>
    </location>
</feature>
<sequence length="132" mass="15473">MAGVTIKMRKILHFLKCLPGMLMILVGLMIGDPFWQQVMITFPIVYWIKRYLLLIHSFRPLSLIVWLGFVYVDWKLASISWISYIASIVISTCMETDMPRIRPVKNRPNKKKEPSLSRPFAGLRYQILKDDD</sequence>
<dbReference type="AlphaFoldDB" id="A0AAU6V452"/>
<feature type="transmembrane region" description="Helical" evidence="1">
    <location>
        <begin position="51"/>
        <end position="72"/>
    </location>
</feature>
<name>A0AAU6V452_UNCXX</name>